<dbReference type="RefSeq" id="WP_021238784.1">
    <property type="nucleotide sequence ID" value="NZ_ATHO01000109.1"/>
</dbReference>
<feature type="domain" description="Ketoreductase" evidence="4">
    <location>
        <begin position="6"/>
        <end position="163"/>
    </location>
</feature>
<sequence length="255" mass="26774">MESEAGTILITGAASGIGLATRRRFEARGWKVIGADLRDAEICADLGTVAGRTQMVERATALAVDGLDAVIACAGLSIPSTATLAVNYFGAVATLEGLRPLLLRSPRPRAVLVASSVSIYPGNEAVMEACLAGDEQRALALAEDGDPSIYVTSKRAVARWMRRAAISAEWGGSGILLNGVAPGVVETPMALSTMQDPAMREVIAQTNPQVPDGLIPADEIAELIEFLATFKGRFLMGQIVFDDGGTDAIKRTDLF</sequence>
<dbReference type="InterPro" id="IPR036291">
    <property type="entry name" value="NAD(P)-bd_dom_sf"/>
</dbReference>
<keyword evidence="6" id="KW-1185">Reference proteome</keyword>
<organism evidence="5 6">
    <name type="scientific">Sphingobium quisquiliarum P25</name>
    <dbReference type="NCBI Taxonomy" id="1329909"/>
    <lineage>
        <taxon>Bacteria</taxon>
        <taxon>Pseudomonadati</taxon>
        <taxon>Pseudomonadota</taxon>
        <taxon>Alphaproteobacteria</taxon>
        <taxon>Sphingomonadales</taxon>
        <taxon>Sphingomonadaceae</taxon>
        <taxon>Sphingobium</taxon>
    </lineage>
</organism>
<reference evidence="5 6" key="1">
    <citation type="journal article" date="2013" name="Genome Announc.">
        <title>Draft Genome Sequence of Sphingobium quisquiliarum Strain P25T, a Novel Hexachlorocyclohexane (HCH)-Degrading Bacterium Isolated from an HCH Dumpsite.</title>
        <authorList>
            <person name="Kumar Singh A."/>
            <person name="Sangwan N."/>
            <person name="Sharma A."/>
            <person name="Gupta V."/>
            <person name="Khurana J.P."/>
            <person name="Lal R."/>
        </authorList>
    </citation>
    <scope>NUCLEOTIDE SEQUENCE [LARGE SCALE GENOMIC DNA]</scope>
    <source>
        <strain evidence="5 6">P25</strain>
    </source>
</reference>
<keyword evidence="3" id="KW-0520">NAD</keyword>
<dbReference type="PANTHER" id="PTHR24321">
    <property type="entry name" value="DEHYDROGENASES, SHORT CHAIN"/>
    <property type="match status" value="1"/>
</dbReference>
<accession>T0I7B3</accession>
<name>T0I7B3_9SPHN</name>
<evidence type="ECO:0000313" key="6">
    <source>
        <dbReference type="Proteomes" id="UP000015525"/>
    </source>
</evidence>
<gene>
    <name evidence="5" type="ORF">L288_12830</name>
</gene>
<evidence type="ECO:0000259" key="4">
    <source>
        <dbReference type="SMART" id="SM00822"/>
    </source>
</evidence>
<comment type="similarity">
    <text evidence="1">Belongs to the short-chain dehydrogenases/reductases (SDR) family.</text>
</comment>
<dbReference type="Proteomes" id="UP000015525">
    <property type="component" value="Unassembled WGS sequence"/>
</dbReference>
<dbReference type="SUPFAM" id="SSF51735">
    <property type="entry name" value="NAD(P)-binding Rossmann-fold domains"/>
    <property type="match status" value="1"/>
</dbReference>
<dbReference type="PRINTS" id="PR00081">
    <property type="entry name" value="GDHRDH"/>
</dbReference>
<dbReference type="PATRIC" id="fig|1329909.3.peg.2482"/>
<evidence type="ECO:0000313" key="5">
    <source>
        <dbReference type="EMBL" id="EQB05524.1"/>
    </source>
</evidence>
<evidence type="ECO:0000256" key="2">
    <source>
        <dbReference type="ARBA" id="ARBA00023002"/>
    </source>
</evidence>
<keyword evidence="2" id="KW-0560">Oxidoreductase</keyword>
<proteinExistence type="inferred from homology"/>
<dbReference type="SMART" id="SM00822">
    <property type="entry name" value="PKS_KR"/>
    <property type="match status" value="1"/>
</dbReference>
<dbReference type="EMBL" id="ATHO01000109">
    <property type="protein sequence ID" value="EQB05524.1"/>
    <property type="molecule type" value="Genomic_DNA"/>
</dbReference>
<evidence type="ECO:0000256" key="3">
    <source>
        <dbReference type="ARBA" id="ARBA00023027"/>
    </source>
</evidence>
<dbReference type="Pfam" id="PF00106">
    <property type="entry name" value="adh_short"/>
    <property type="match status" value="1"/>
</dbReference>
<comment type="caution">
    <text evidence="5">The sequence shown here is derived from an EMBL/GenBank/DDBJ whole genome shotgun (WGS) entry which is preliminary data.</text>
</comment>
<dbReference type="InterPro" id="IPR057326">
    <property type="entry name" value="KR_dom"/>
</dbReference>
<evidence type="ECO:0000256" key="1">
    <source>
        <dbReference type="ARBA" id="ARBA00006484"/>
    </source>
</evidence>
<protein>
    <recommendedName>
        <fullName evidence="4">Ketoreductase domain-containing protein</fullName>
    </recommendedName>
</protein>
<dbReference type="PANTHER" id="PTHR24321:SF8">
    <property type="entry name" value="ESTRADIOL 17-BETA-DEHYDROGENASE 8-RELATED"/>
    <property type="match status" value="1"/>
</dbReference>
<dbReference type="Pfam" id="PF13561">
    <property type="entry name" value="adh_short_C2"/>
    <property type="match status" value="1"/>
</dbReference>
<dbReference type="InterPro" id="IPR002347">
    <property type="entry name" value="SDR_fam"/>
</dbReference>
<dbReference type="Gene3D" id="3.40.50.720">
    <property type="entry name" value="NAD(P)-binding Rossmann-like Domain"/>
    <property type="match status" value="1"/>
</dbReference>
<dbReference type="AlphaFoldDB" id="T0I7B3"/>
<dbReference type="GO" id="GO:0016491">
    <property type="term" value="F:oxidoreductase activity"/>
    <property type="evidence" value="ECO:0007669"/>
    <property type="project" value="UniProtKB-KW"/>
</dbReference>